<dbReference type="GO" id="GO:0000977">
    <property type="term" value="F:RNA polymerase II transcription regulatory region sequence-specific DNA binding"/>
    <property type="evidence" value="ECO:0007669"/>
    <property type="project" value="TreeGrafter"/>
</dbReference>
<dbReference type="GO" id="GO:0005634">
    <property type="term" value="C:nucleus"/>
    <property type="evidence" value="ECO:0007669"/>
    <property type="project" value="UniProtKB-SubCell"/>
</dbReference>
<dbReference type="EMBL" id="SEYY01000987">
    <property type="protein sequence ID" value="KAB7506122.1"/>
    <property type="molecule type" value="Genomic_DNA"/>
</dbReference>
<evidence type="ECO:0000256" key="1">
    <source>
        <dbReference type="ARBA" id="ARBA00004123"/>
    </source>
</evidence>
<accession>A0A5N5THU5</accession>
<reference evidence="12 13" key="1">
    <citation type="journal article" date="2019" name="PLoS Biol.">
        <title>Sex chromosomes control vertical transmission of feminizing Wolbachia symbionts in an isopod.</title>
        <authorList>
            <person name="Becking T."/>
            <person name="Chebbi M.A."/>
            <person name="Giraud I."/>
            <person name="Moumen B."/>
            <person name="Laverre T."/>
            <person name="Caubet Y."/>
            <person name="Peccoud J."/>
            <person name="Gilbert C."/>
            <person name="Cordaux R."/>
        </authorList>
    </citation>
    <scope>NUCLEOTIDE SEQUENCE [LARGE SCALE GENOMIC DNA]</scope>
    <source>
        <strain evidence="12">ANa2</strain>
        <tissue evidence="12">Whole body excluding digestive tract and cuticle</tissue>
    </source>
</reference>
<dbReference type="FunFam" id="3.30.160.60:FF:000358">
    <property type="entry name" value="zinc finger protein 24"/>
    <property type="match status" value="1"/>
</dbReference>
<keyword evidence="8" id="KW-0804">Transcription</keyword>
<feature type="domain" description="C2H2-type" evidence="11">
    <location>
        <begin position="404"/>
        <end position="432"/>
    </location>
</feature>
<dbReference type="GO" id="GO:0008270">
    <property type="term" value="F:zinc ion binding"/>
    <property type="evidence" value="ECO:0007669"/>
    <property type="project" value="UniProtKB-KW"/>
</dbReference>
<comment type="subcellular location">
    <subcellularLocation>
        <location evidence="1">Nucleus</location>
    </subcellularLocation>
</comment>
<evidence type="ECO:0000256" key="10">
    <source>
        <dbReference type="PROSITE-ProRule" id="PRU00042"/>
    </source>
</evidence>
<dbReference type="InterPro" id="IPR036236">
    <property type="entry name" value="Znf_C2H2_sf"/>
</dbReference>
<evidence type="ECO:0000313" key="13">
    <source>
        <dbReference type="Proteomes" id="UP000326759"/>
    </source>
</evidence>
<keyword evidence="5" id="KW-0862">Zinc</keyword>
<keyword evidence="6" id="KW-0805">Transcription regulation</keyword>
<evidence type="ECO:0000256" key="7">
    <source>
        <dbReference type="ARBA" id="ARBA00023125"/>
    </source>
</evidence>
<feature type="domain" description="C2H2-type" evidence="11">
    <location>
        <begin position="641"/>
        <end position="668"/>
    </location>
</feature>
<dbReference type="PROSITE" id="PS50157">
    <property type="entry name" value="ZINC_FINGER_C2H2_2"/>
    <property type="match status" value="9"/>
</dbReference>
<feature type="domain" description="C2H2-type" evidence="11">
    <location>
        <begin position="718"/>
        <end position="740"/>
    </location>
</feature>
<feature type="domain" description="C2H2-type" evidence="11">
    <location>
        <begin position="690"/>
        <end position="717"/>
    </location>
</feature>
<evidence type="ECO:0000259" key="11">
    <source>
        <dbReference type="PROSITE" id="PS50157"/>
    </source>
</evidence>
<feature type="domain" description="C2H2-type" evidence="11">
    <location>
        <begin position="612"/>
        <end position="634"/>
    </location>
</feature>
<evidence type="ECO:0000256" key="5">
    <source>
        <dbReference type="ARBA" id="ARBA00022833"/>
    </source>
</evidence>
<protein>
    <submittedName>
        <fullName evidence="12">Zinc finger protein 91</fullName>
    </submittedName>
</protein>
<feature type="domain" description="C2H2-type" evidence="11">
    <location>
        <begin position="303"/>
        <end position="330"/>
    </location>
</feature>
<feature type="domain" description="C2H2-type" evidence="11">
    <location>
        <begin position="357"/>
        <end position="380"/>
    </location>
</feature>
<sequence>MNTPNEESILLLNNITSEKLSFHPVFLKESRNKSFPYFLTVNSNNLFSTHIQFPENFEKELTECELLPPNEVCSAIKQVYFIVPSEDSNITDSKVKSAKSQYSNLIDEQPSQFSEIILKDSPQNEITKEPDSLYLEIFETKAGSSLSSNEFSESSSNKESDSHSLTFADKIFRRDLLLSKSFEGKDSREINCAKCNTVLHSKSVNLEEFSVNEDHLWLCTLCKLKFNSSDDLQVHELEVHGEIKLFPCPHCIFASQKLTTLENHIKSKHHFERRFTCKLCDKEFLRLYDLKLHLNIHLELKNYICHLCGKQFNHSSNLHRHARIHTKENPHPCKICNSRFSQVSSLYAHLLTHSNGASCPDCGARFRSISGLRNHAKSTHRKIFKSGDIKKIFTFPNIKNLRSYSCKVCSEHFRFKKGLEIHESIFHSNKHIPCKNCLKIYPTLINFKSHPCVKHKKFREGNKKQNDRSLSFSCIKCHQVFNSYETSENHSCLSNEKLDKTLTYEDNITITVIEENVPDETLLININKDELNSDSVLFSDFDTEKLQCSKSPTRIKIEEGTHMQDEDPTALCNEKFQNVGNNRLETKVLSENESNSNIGASLKGKTTKKTNFKCEYCDKIFSKKWNWSQHMGTHDMSLRNYKCEHCAKSFSYSSTYVRHLKIHSENNTEVFSCLTCFKVSIMLHKGEFPYVCSFCGKKFSHVSNLLRHERMHTGERPHKCPYCPKAFIQAVTLREHLRKHESVVTKEKIGNVACIPSIVSNTDIRNSDKELGIINLEEMNVLSSYIEGVSADFAIYEGHSG</sequence>
<dbReference type="SMART" id="SM00355">
    <property type="entry name" value="ZnF_C2H2"/>
    <property type="match status" value="12"/>
</dbReference>
<dbReference type="InterPro" id="IPR013087">
    <property type="entry name" value="Znf_C2H2_type"/>
</dbReference>
<feature type="domain" description="C2H2-type" evidence="11">
    <location>
        <begin position="331"/>
        <end position="358"/>
    </location>
</feature>
<keyword evidence="13" id="KW-1185">Reference proteome</keyword>
<keyword evidence="9" id="KW-0539">Nucleus</keyword>
<feature type="domain" description="C2H2-type" evidence="11">
    <location>
        <begin position="275"/>
        <end position="302"/>
    </location>
</feature>
<dbReference type="FunFam" id="3.30.160.60:FF:000030">
    <property type="entry name" value="Zinc finger protein 628"/>
    <property type="match status" value="1"/>
</dbReference>
<dbReference type="PANTHER" id="PTHR24379:SF127">
    <property type="entry name" value="BLOODY FINGERS-RELATED"/>
    <property type="match status" value="1"/>
</dbReference>
<dbReference type="PANTHER" id="PTHR24379">
    <property type="entry name" value="KRAB AND ZINC FINGER DOMAIN-CONTAINING"/>
    <property type="match status" value="1"/>
</dbReference>
<dbReference type="SUPFAM" id="SSF57667">
    <property type="entry name" value="beta-beta-alpha zinc fingers"/>
    <property type="match status" value="6"/>
</dbReference>
<dbReference type="Proteomes" id="UP000326759">
    <property type="component" value="Unassembled WGS sequence"/>
</dbReference>
<evidence type="ECO:0000256" key="6">
    <source>
        <dbReference type="ARBA" id="ARBA00023015"/>
    </source>
</evidence>
<evidence type="ECO:0000256" key="8">
    <source>
        <dbReference type="ARBA" id="ARBA00023163"/>
    </source>
</evidence>
<evidence type="ECO:0000256" key="2">
    <source>
        <dbReference type="ARBA" id="ARBA00022723"/>
    </source>
</evidence>
<dbReference type="PROSITE" id="PS00028">
    <property type="entry name" value="ZINC_FINGER_C2H2_1"/>
    <property type="match status" value="8"/>
</dbReference>
<evidence type="ECO:0000313" key="12">
    <source>
        <dbReference type="EMBL" id="KAB7506122.1"/>
    </source>
</evidence>
<gene>
    <name evidence="12" type="ORF">Anas_02612</name>
</gene>
<dbReference type="AlphaFoldDB" id="A0A5N5THU5"/>
<dbReference type="FunFam" id="3.30.160.60:FF:000100">
    <property type="entry name" value="Zinc finger 45-like"/>
    <property type="match status" value="1"/>
</dbReference>
<comment type="caution">
    <text evidence="12">The sequence shown here is derived from an EMBL/GenBank/DDBJ whole genome shotgun (WGS) entry which is preliminary data.</text>
</comment>
<dbReference type="GO" id="GO:0000981">
    <property type="term" value="F:DNA-binding transcription factor activity, RNA polymerase II-specific"/>
    <property type="evidence" value="ECO:0007669"/>
    <property type="project" value="TreeGrafter"/>
</dbReference>
<keyword evidence="4 10" id="KW-0863">Zinc-finger</keyword>
<organism evidence="12 13">
    <name type="scientific">Armadillidium nasatum</name>
    <dbReference type="NCBI Taxonomy" id="96803"/>
    <lineage>
        <taxon>Eukaryota</taxon>
        <taxon>Metazoa</taxon>
        <taxon>Ecdysozoa</taxon>
        <taxon>Arthropoda</taxon>
        <taxon>Crustacea</taxon>
        <taxon>Multicrustacea</taxon>
        <taxon>Malacostraca</taxon>
        <taxon>Eumalacostraca</taxon>
        <taxon>Peracarida</taxon>
        <taxon>Isopoda</taxon>
        <taxon>Oniscidea</taxon>
        <taxon>Crinocheta</taxon>
        <taxon>Armadillidiidae</taxon>
        <taxon>Armadillidium</taxon>
    </lineage>
</organism>
<keyword evidence="7" id="KW-0238">DNA-binding</keyword>
<evidence type="ECO:0000256" key="4">
    <source>
        <dbReference type="ARBA" id="ARBA00022771"/>
    </source>
</evidence>
<dbReference type="OrthoDB" id="6077919at2759"/>
<proteinExistence type="predicted"/>
<dbReference type="FunFam" id="3.30.160.60:FF:000495">
    <property type="entry name" value="zinc finger protein 668"/>
    <property type="match status" value="1"/>
</dbReference>
<keyword evidence="2" id="KW-0479">Metal-binding</keyword>
<dbReference type="Pfam" id="PF00096">
    <property type="entry name" value="zf-C2H2"/>
    <property type="match status" value="7"/>
</dbReference>
<evidence type="ECO:0000256" key="3">
    <source>
        <dbReference type="ARBA" id="ARBA00022737"/>
    </source>
</evidence>
<dbReference type="FunFam" id="3.30.160.60:FF:000340">
    <property type="entry name" value="zinc finger protein 473 isoform X1"/>
    <property type="match status" value="1"/>
</dbReference>
<dbReference type="Gene3D" id="3.30.160.60">
    <property type="entry name" value="Classic Zinc Finger"/>
    <property type="match status" value="9"/>
</dbReference>
<evidence type="ECO:0000256" key="9">
    <source>
        <dbReference type="ARBA" id="ARBA00023242"/>
    </source>
</evidence>
<name>A0A5N5THU5_9CRUS</name>
<keyword evidence="3" id="KW-0677">Repeat</keyword>